<gene>
    <name evidence="3" type="ORF">FDP41_006955</name>
</gene>
<feature type="chain" id="PRO_5025597810" description="SHSP domain-containing protein" evidence="2">
    <location>
        <begin position="24"/>
        <end position="272"/>
    </location>
</feature>
<sequence length="272" mass="31650">MSRKLKVICLLIALMCCVVLLSANHVKAADEEVTVEKEGQSQQTPTDQASIPSNEKDNKELNTPSNKNPPESSSLDLDRNEWRNLMKQLRKYQFGNDWFEDHHDSLFPSSFFGNRWWNRMFDDDEDDWFSNSFRKMRRRMNNLMKRHLLPSIFDDHQWWEDWSNTINSLRKPALESTKDESSKDKQVGVPTRRGPISSHVKTSSNDEGNVVSVSVTNIPRDVFDKKDIEVKVQENVLGDMIIIRGEKEKLTMAITNFPSRTDSQRALSTWTR</sequence>
<name>A0A6A5BJ07_NAEFO</name>
<feature type="region of interest" description="Disordered" evidence="1">
    <location>
        <begin position="34"/>
        <end position="77"/>
    </location>
</feature>
<feature type="compositionally biased region" description="Polar residues" evidence="1">
    <location>
        <begin position="61"/>
        <end position="75"/>
    </location>
</feature>
<dbReference type="VEuPathDB" id="AmoebaDB:NF0091070"/>
<feature type="compositionally biased region" description="Basic and acidic residues" evidence="1">
    <location>
        <begin position="173"/>
        <end position="186"/>
    </location>
</feature>
<dbReference type="OMA" id="DWSNTIN"/>
<dbReference type="Proteomes" id="UP000444721">
    <property type="component" value="Unassembled WGS sequence"/>
</dbReference>
<feature type="compositionally biased region" description="Polar residues" evidence="1">
    <location>
        <begin position="40"/>
        <end position="53"/>
    </location>
</feature>
<dbReference type="EMBL" id="VFQX01000054">
    <property type="protein sequence ID" value="KAF0974024.1"/>
    <property type="molecule type" value="Genomic_DNA"/>
</dbReference>
<reference evidence="3 4" key="1">
    <citation type="journal article" date="2019" name="Sci. Rep.">
        <title>Nanopore sequencing improves the draft genome of the human pathogenic amoeba Naegleria fowleri.</title>
        <authorList>
            <person name="Liechti N."/>
            <person name="Schurch N."/>
            <person name="Bruggmann R."/>
            <person name="Wittwer M."/>
        </authorList>
    </citation>
    <scope>NUCLEOTIDE SEQUENCE [LARGE SCALE GENOMIC DNA]</scope>
    <source>
        <strain evidence="3 4">ATCC 30894</strain>
    </source>
</reference>
<dbReference type="VEuPathDB" id="AmoebaDB:FDP41_006955"/>
<dbReference type="OrthoDB" id="1431247at2759"/>
<protein>
    <recommendedName>
        <fullName evidence="5">SHSP domain-containing protein</fullName>
    </recommendedName>
</protein>
<dbReference type="CDD" id="cd06464">
    <property type="entry name" value="ACD_sHsps-like"/>
    <property type="match status" value="1"/>
</dbReference>
<comment type="caution">
    <text evidence="3">The sequence shown here is derived from an EMBL/GenBank/DDBJ whole genome shotgun (WGS) entry which is preliminary data.</text>
</comment>
<dbReference type="AlphaFoldDB" id="A0A6A5BJ07"/>
<feature type="region of interest" description="Disordered" evidence="1">
    <location>
        <begin position="173"/>
        <end position="207"/>
    </location>
</feature>
<evidence type="ECO:0000313" key="4">
    <source>
        <dbReference type="Proteomes" id="UP000444721"/>
    </source>
</evidence>
<accession>A0A6A5BJ07</accession>
<dbReference type="RefSeq" id="XP_044558737.1">
    <property type="nucleotide sequence ID" value="XM_044710646.1"/>
</dbReference>
<feature type="signal peptide" evidence="2">
    <location>
        <begin position="1"/>
        <end position="23"/>
    </location>
</feature>
<dbReference type="VEuPathDB" id="AmoebaDB:NfTy_073230"/>
<evidence type="ECO:0000256" key="1">
    <source>
        <dbReference type="SAM" id="MobiDB-lite"/>
    </source>
</evidence>
<evidence type="ECO:0000313" key="3">
    <source>
        <dbReference type="EMBL" id="KAF0974024.1"/>
    </source>
</evidence>
<proteinExistence type="predicted"/>
<evidence type="ECO:0008006" key="5">
    <source>
        <dbReference type="Google" id="ProtNLM"/>
    </source>
</evidence>
<dbReference type="GeneID" id="68114173"/>
<keyword evidence="2" id="KW-0732">Signal</keyword>
<evidence type="ECO:0000256" key="2">
    <source>
        <dbReference type="SAM" id="SignalP"/>
    </source>
</evidence>
<organism evidence="3 4">
    <name type="scientific">Naegleria fowleri</name>
    <name type="common">Brain eating amoeba</name>
    <dbReference type="NCBI Taxonomy" id="5763"/>
    <lineage>
        <taxon>Eukaryota</taxon>
        <taxon>Discoba</taxon>
        <taxon>Heterolobosea</taxon>
        <taxon>Tetramitia</taxon>
        <taxon>Eutetramitia</taxon>
        <taxon>Vahlkampfiidae</taxon>
        <taxon>Naegleria</taxon>
    </lineage>
</organism>
<keyword evidence="4" id="KW-1185">Reference proteome</keyword>